<keyword evidence="1" id="KW-1133">Transmembrane helix</keyword>
<keyword evidence="1" id="KW-0812">Transmembrane</keyword>
<keyword evidence="1" id="KW-0472">Membrane</keyword>
<name>A0A8S5MFK8_9CAUD</name>
<proteinExistence type="predicted"/>
<feature type="transmembrane region" description="Helical" evidence="1">
    <location>
        <begin position="20"/>
        <end position="44"/>
    </location>
</feature>
<protein>
    <submittedName>
        <fullName evidence="2">Uncharacterized protein</fullName>
    </submittedName>
</protein>
<organism evidence="2">
    <name type="scientific">Podoviridae sp. ct9P15</name>
    <dbReference type="NCBI Taxonomy" id="2826543"/>
    <lineage>
        <taxon>Viruses</taxon>
        <taxon>Duplodnaviria</taxon>
        <taxon>Heunggongvirae</taxon>
        <taxon>Uroviricota</taxon>
        <taxon>Caudoviricetes</taxon>
    </lineage>
</organism>
<sequence length="45" mass="4952">MTLDYVFRMGELADIAEARFWAQANVVIGISAVTALIVLLQWALA</sequence>
<evidence type="ECO:0000256" key="1">
    <source>
        <dbReference type="SAM" id="Phobius"/>
    </source>
</evidence>
<reference evidence="2" key="1">
    <citation type="journal article" date="2021" name="Proc. Natl. Acad. Sci. U.S.A.">
        <title>A Catalog of Tens of Thousands of Viruses from Human Metagenomes Reveals Hidden Associations with Chronic Diseases.</title>
        <authorList>
            <person name="Tisza M.J."/>
            <person name="Buck C.B."/>
        </authorList>
    </citation>
    <scope>NUCLEOTIDE SEQUENCE</scope>
    <source>
        <strain evidence="2">Ct9P15</strain>
    </source>
</reference>
<evidence type="ECO:0000313" key="2">
    <source>
        <dbReference type="EMBL" id="DAD80988.1"/>
    </source>
</evidence>
<accession>A0A8S5MFK8</accession>
<dbReference type="EMBL" id="BK014892">
    <property type="protein sequence ID" value="DAD80988.1"/>
    <property type="molecule type" value="Genomic_DNA"/>
</dbReference>